<feature type="domain" description="Transglutaminase-like" evidence="2">
    <location>
        <begin position="404"/>
        <end position="474"/>
    </location>
</feature>
<protein>
    <submittedName>
        <fullName evidence="3">Transglutaminase-like superfamily protein</fullName>
    </submittedName>
</protein>
<dbReference type="SMART" id="SM00460">
    <property type="entry name" value="TGc"/>
    <property type="match status" value="1"/>
</dbReference>
<evidence type="ECO:0000259" key="2">
    <source>
        <dbReference type="SMART" id="SM00460"/>
    </source>
</evidence>
<dbReference type="SUPFAM" id="SSF54001">
    <property type="entry name" value="Cysteine proteinases"/>
    <property type="match status" value="1"/>
</dbReference>
<name>A0A286EE67_9NEIS</name>
<dbReference type="PANTHER" id="PTHR42736:SF1">
    <property type="entry name" value="PROTEIN-GLUTAMINE GAMMA-GLUTAMYLTRANSFERASE"/>
    <property type="match status" value="1"/>
</dbReference>
<dbReference type="Pfam" id="PF11992">
    <property type="entry name" value="TgpA_N"/>
    <property type="match status" value="1"/>
</dbReference>
<dbReference type="InterPro" id="IPR002931">
    <property type="entry name" value="Transglutaminase-like"/>
</dbReference>
<proteinExistence type="predicted"/>
<dbReference type="InterPro" id="IPR038765">
    <property type="entry name" value="Papain-like_cys_pep_sf"/>
</dbReference>
<dbReference type="AlphaFoldDB" id="A0A286EE67"/>
<dbReference type="InterPro" id="IPR021878">
    <property type="entry name" value="TgpA_N"/>
</dbReference>
<feature type="transmembrane region" description="Helical" evidence="1">
    <location>
        <begin position="165"/>
        <end position="183"/>
    </location>
</feature>
<sequence>MIIAQATYLHDEPDFKAVLLNQLALLAVSVPILLQLPIAVSAVFLLFTLGRVLMLWFGVRRPPKWVLVLMLAIVVALVLGQVGTFVGLQGGMSLLLLLGSLKSFEGHSRRDWQVSALVQVFLLAGAVLFDQSLWVGAWVLLCLMMIAVALAVLNELPMVNAVRQSGTAFALTLLPMLVLFVAMPRKDAPLWGVPQNPIAQSTTGLSETMKPGSIGDLVQSNEPAFTATFQSFMPQQKDLYWRVMIMAERDDTGTWQIYKGYTDSAVADANAPSVSYQIVLEDNKGKIPALDYPTEQQPKRGIMRETGNVLRVYSRQGVRGIHLTASVSDELPHKLSRQEFELYTRLSSSTNLRTRALSKQLFEQSGGDVEAFIAKTYQYFQQQGFSYTLQPPVLHSGSSTDEFLFGSKQGFCEHYADAFVTLMRSSGVAARVVTGYQGGEWNGEFWQIRSKDAHAWTEVWLPEKQVWKRIDPTAAVSASRIDSGLENALSSDELSQLLSNTSWLSRFADNSQIYWQRWVVNFDGAQQRNLFAMLGFDNVNAKSVLSVLLLGLLPALLPLAVWLKKHRQREFNPMQQGFLQFKMLILGKDFAQIASVGAWEMQNILAQQNRLNDEIRHILQDYVRLNYATATAPSLQVARKWYRQAKKIGKKYRFVPTKTK</sequence>
<dbReference type="InterPro" id="IPR052901">
    <property type="entry name" value="Bact_TGase-like"/>
</dbReference>
<dbReference type="PANTHER" id="PTHR42736">
    <property type="entry name" value="PROTEIN-GLUTAMINE GAMMA-GLUTAMYLTRANSFERASE"/>
    <property type="match status" value="1"/>
</dbReference>
<reference evidence="3 4" key="1">
    <citation type="submission" date="2017-09" db="EMBL/GenBank/DDBJ databases">
        <authorList>
            <person name="Ehlers B."/>
            <person name="Leendertz F.H."/>
        </authorList>
    </citation>
    <scope>NUCLEOTIDE SEQUENCE [LARGE SCALE GENOMIC DNA]</scope>
    <source>
        <strain evidence="3 4">DSM 16848</strain>
    </source>
</reference>
<keyword evidence="4" id="KW-1185">Reference proteome</keyword>
<dbReference type="OrthoDB" id="9804872at2"/>
<dbReference type="EMBL" id="OCNF01000013">
    <property type="protein sequence ID" value="SOD69202.1"/>
    <property type="molecule type" value="Genomic_DNA"/>
</dbReference>
<dbReference type="RefSeq" id="WP_097114590.1">
    <property type="nucleotide sequence ID" value="NZ_CP083931.1"/>
</dbReference>
<organism evidence="3 4">
    <name type="scientific">Alysiella filiformis DSM 16848</name>
    <dbReference type="NCBI Taxonomy" id="1120981"/>
    <lineage>
        <taxon>Bacteria</taxon>
        <taxon>Pseudomonadati</taxon>
        <taxon>Pseudomonadota</taxon>
        <taxon>Betaproteobacteria</taxon>
        <taxon>Neisseriales</taxon>
        <taxon>Neisseriaceae</taxon>
        <taxon>Alysiella</taxon>
    </lineage>
</organism>
<evidence type="ECO:0000313" key="4">
    <source>
        <dbReference type="Proteomes" id="UP000219669"/>
    </source>
</evidence>
<dbReference type="Gene3D" id="3.10.620.30">
    <property type="match status" value="1"/>
</dbReference>
<dbReference type="Pfam" id="PF01841">
    <property type="entry name" value="Transglut_core"/>
    <property type="match status" value="1"/>
</dbReference>
<evidence type="ECO:0000256" key="1">
    <source>
        <dbReference type="SAM" id="Phobius"/>
    </source>
</evidence>
<keyword evidence="1" id="KW-0812">Transmembrane</keyword>
<accession>A0A286EE67</accession>
<feature type="transmembrane region" description="Helical" evidence="1">
    <location>
        <begin position="543"/>
        <end position="563"/>
    </location>
</feature>
<dbReference type="Proteomes" id="UP000219669">
    <property type="component" value="Unassembled WGS sequence"/>
</dbReference>
<feature type="transmembrane region" description="Helical" evidence="1">
    <location>
        <begin position="23"/>
        <end position="47"/>
    </location>
</feature>
<evidence type="ECO:0000313" key="3">
    <source>
        <dbReference type="EMBL" id="SOD69202.1"/>
    </source>
</evidence>
<feature type="transmembrane region" description="Helical" evidence="1">
    <location>
        <begin position="67"/>
        <end position="100"/>
    </location>
</feature>
<keyword evidence="1" id="KW-0472">Membrane</keyword>
<keyword evidence="1" id="KW-1133">Transmembrane helix</keyword>
<feature type="transmembrane region" description="Helical" evidence="1">
    <location>
        <begin position="135"/>
        <end position="153"/>
    </location>
</feature>
<gene>
    <name evidence="3" type="ORF">SAMN02746062_01567</name>
</gene>